<dbReference type="Pfam" id="PF13432">
    <property type="entry name" value="TPR_16"/>
    <property type="match status" value="3"/>
</dbReference>
<evidence type="ECO:0000313" key="4">
    <source>
        <dbReference type="EMBL" id="OYD15968.1"/>
    </source>
</evidence>
<dbReference type="PANTHER" id="PTHR44858">
    <property type="entry name" value="TETRATRICOPEPTIDE REPEAT PROTEIN 6"/>
    <property type="match status" value="1"/>
</dbReference>
<evidence type="ECO:0000313" key="5">
    <source>
        <dbReference type="Proteomes" id="UP000215559"/>
    </source>
</evidence>
<reference evidence="4 5" key="1">
    <citation type="submission" date="2017-07" db="EMBL/GenBank/DDBJ databases">
        <title>Recovery of genomes from metagenomes via a dereplication, aggregation, and scoring strategy.</title>
        <authorList>
            <person name="Sieber C.M."/>
            <person name="Probst A.J."/>
            <person name="Sharrar A."/>
            <person name="Thomas B.C."/>
            <person name="Hess M."/>
            <person name="Tringe S.G."/>
            <person name="Banfield J.F."/>
        </authorList>
    </citation>
    <scope>NUCLEOTIDE SEQUENCE [LARGE SCALE GENOMIC DNA]</scope>
    <source>
        <strain evidence="4">JGI_Cruoil_03_51_56</strain>
    </source>
</reference>
<dbReference type="InterPro" id="IPR050498">
    <property type="entry name" value="Ycf3"/>
</dbReference>
<evidence type="ECO:0000256" key="3">
    <source>
        <dbReference type="PROSITE-ProRule" id="PRU00339"/>
    </source>
</evidence>
<dbReference type="InterPro" id="IPR011990">
    <property type="entry name" value="TPR-like_helical_dom_sf"/>
</dbReference>
<dbReference type="PANTHER" id="PTHR44858:SF1">
    <property type="entry name" value="UDP-N-ACETYLGLUCOSAMINE--PEPTIDE N-ACETYLGLUCOSAMINYLTRANSFERASE SPINDLY-RELATED"/>
    <property type="match status" value="1"/>
</dbReference>
<organism evidence="4 5">
    <name type="scientific">candidate division WOR-3 bacterium JGI_Cruoil_03_51_56</name>
    <dbReference type="NCBI Taxonomy" id="1973747"/>
    <lineage>
        <taxon>Bacteria</taxon>
        <taxon>Bacteria division WOR-3</taxon>
    </lineage>
</organism>
<dbReference type="SMART" id="SM00028">
    <property type="entry name" value="TPR"/>
    <property type="match status" value="6"/>
</dbReference>
<gene>
    <name evidence="4" type="ORF">CH330_04035</name>
</gene>
<dbReference type="PROSITE" id="PS50005">
    <property type="entry name" value="TPR"/>
    <property type="match status" value="5"/>
</dbReference>
<dbReference type="SMART" id="SM00671">
    <property type="entry name" value="SEL1"/>
    <property type="match status" value="3"/>
</dbReference>
<name>A0A235BUI4_UNCW3</name>
<feature type="repeat" description="TPR" evidence="3">
    <location>
        <begin position="452"/>
        <end position="485"/>
    </location>
</feature>
<accession>A0A235BUI4</accession>
<feature type="repeat" description="TPR" evidence="3">
    <location>
        <begin position="350"/>
        <end position="383"/>
    </location>
</feature>
<evidence type="ECO:0000256" key="1">
    <source>
        <dbReference type="ARBA" id="ARBA00022737"/>
    </source>
</evidence>
<proteinExistence type="predicted"/>
<feature type="repeat" description="TPR" evidence="3">
    <location>
        <begin position="486"/>
        <end position="519"/>
    </location>
</feature>
<comment type="caution">
    <text evidence="4">The sequence shown here is derived from an EMBL/GenBank/DDBJ whole genome shotgun (WGS) entry which is preliminary data.</text>
</comment>
<dbReference type="GO" id="GO:0009279">
    <property type="term" value="C:cell outer membrane"/>
    <property type="evidence" value="ECO:0007669"/>
    <property type="project" value="TreeGrafter"/>
</dbReference>
<dbReference type="PROSITE" id="PS50293">
    <property type="entry name" value="TPR_REGION"/>
    <property type="match status" value="4"/>
</dbReference>
<dbReference type="Gene3D" id="1.25.40.10">
    <property type="entry name" value="Tetratricopeptide repeat domain"/>
    <property type="match status" value="2"/>
</dbReference>
<keyword evidence="2 3" id="KW-0802">TPR repeat</keyword>
<evidence type="ECO:0000256" key="2">
    <source>
        <dbReference type="ARBA" id="ARBA00022803"/>
    </source>
</evidence>
<dbReference type="Proteomes" id="UP000215559">
    <property type="component" value="Unassembled WGS sequence"/>
</dbReference>
<keyword evidence="1" id="KW-0677">Repeat</keyword>
<dbReference type="EMBL" id="NOZP01000078">
    <property type="protein sequence ID" value="OYD15968.1"/>
    <property type="molecule type" value="Genomic_DNA"/>
</dbReference>
<dbReference type="InterPro" id="IPR019734">
    <property type="entry name" value="TPR_rpt"/>
</dbReference>
<sequence length="555" mass="61697">MASLAIKMGLAIRRLDAELIRNAQGYPAALPATHLSALQGWEFPLEGSGGMLVRYTREEFAGLEPLKRQVEVNRAHAEATLVLARAGEVELDEDEEELLFQRAVGILPSEEGRRFAEIAACAHLEPGYMTSSPERYVKGITDIIGVFGQATGLGYGFLLMAGIRSVADLVKYGIRLQRLFDSIVQHHLIADMLDDAENGISGLTYEERIKLLHAMRNQLWQMRQNRVGRFLPLTQVVDGYLGLTKDGIGDATGLAVLDSIMVGKMSFPVSYLVWKGHFYLRICVSRKGIEYWDPVDRHGTVPLGRVRKVGILDIIAKGYLRMAQGYSAARSYANGSRVARWVLGMGSESAEVYGVLGQCILGQGQARKAIELCDQALRLDSKLASVHLVKGNAYAMLSRWPEAIKSYKKAISRRAGFAEAFNNLGLALAKNGEPERAHGAYREAIRIRPDYVEAYYNLGNLHLERKEYDKGIDAYQKAVQHNPRFAGAYYNLGQAYYAKGELRLALEAYQAAVHVNPKHAGAWHNMGIVYRDLGEKERAAEVIEKAVELNPILFR</sequence>
<feature type="repeat" description="TPR" evidence="3">
    <location>
        <begin position="520"/>
        <end position="553"/>
    </location>
</feature>
<feature type="repeat" description="TPR" evidence="3">
    <location>
        <begin position="418"/>
        <end position="451"/>
    </location>
</feature>
<dbReference type="SUPFAM" id="SSF48452">
    <property type="entry name" value="TPR-like"/>
    <property type="match status" value="1"/>
</dbReference>
<protein>
    <submittedName>
        <fullName evidence="4">Uncharacterized protein</fullName>
    </submittedName>
</protein>
<dbReference type="AlphaFoldDB" id="A0A235BUI4"/>
<dbReference type="GO" id="GO:0046813">
    <property type="term" value="P:receptor-mediated virion attachment to host cell"/>
    <property type="evidence" value="ECO:0007669"/>
    <property type="project" value="TreeGrafter"/>
</dbReference>
<dbReference type="InterPro" id="IPR006597">
    <property type="entry name" value="Sel1-like"/>
</dbReference>